<reference evidence="12" key="1">
    <citation type="journal article" date="2019" name="Int. J. Syst. Evol. Microbiol.">
        <title>The Global Catalogue of Microorganisms (GCM) 10K type strain sequencing project: providing services to taxonomists for standard genome sequencing and annotation.</title>
        <authorList>
            <consortium name="The Broad Institute Genomics Platform"/>
            <consortium name="The Broad Institute Genome Sequencing Center for Infectious Disease"/>
            <person name="Wu L."/>
            <person name="Ma J."/>
        </authorList>
    </citation>
    <scope>NUCLEOTIDE SEQUENCE [LARGE SCALE GENOMIC DNA]</scope>
    <source>
        <strain evidence="12">CCM 7435</strain>
    </source>
</reference>
<dbReference type="HAMAP" id="MF_01470">
    <property type="entry name" value="Cas1"/>
    <property type="match status" value="1"/>
</dbReference>
<comment type="function">
    <text evidence="10">CRISPR (clustered regularly interspaced short palindromic repeat), is an adaptive immune system that provides protection against mobile genetic elements (viruses, transposable elements and conjugative plasmids). CRISPR clusters contain spacers, sequences complementary to antecedent mobile elements, and target invading nucleic acids. CRISPR clusters are transcribed and processed into CRISPR RNA (crRNA). Acts as a dsDNA endonuclease. Involved in the integration of spacer DNA into the CRISPR cassette.</text>
</comment>
<dbReference type="Gene3D" id="3.100.10.20">
    <property type="entry name" value="CRISPR-associated endonuclease Cas1, N-terminal domain"/>
    <property type="match status" value="1"/>
</dbReference>
<dbReference type="InterPro" id="IPR019855">
    <property type="entry name" value="CRISPR-assoc_Cas1_NMENI"/>
</dbReference>
<evidence type="ECO:0000313" key="11">
    <source>
        <dbReference type="EMBL" id="MFD2141397.1"/>
    </source>
</evidence>
<dbReference type="EC" id="3.1.-.-" evidence="10"/>
<comment type="similarity">
    <text evidence="10">Belongs to the CRISPR-associated endonuclease Cas1 family.</text>
</comment>
<name>A0ABW4YYH0_9HYPH</name>
<keyword evidence="6 10" id="KW-0051">Antiviral defense</keyword>
<evidence type="ECO:0000256" key="4">
    <source>
        <dbReference type="ARBA" id="ARBA00022801"/>
    </source>
</evidence>
<keyword evidence="12" id="KW-1185">Reference proteome</keyword>
<evidence type="ECO:0000313" key="12">
    <source>
        <dbReference type="Proteomes" id="UP001597299"/>
    </source>
</evidence>
<evidence type="ECO:0000256" key="6">
    <source>
        <dbReference type="ARBA" id="ARBA00023118"/>
    </source>
</evidence>
<keyword evidence="7 10" id="KW-0238">DNA-binding</keyword>
<keyword evidence="2 10" id="KW-0479">Metal-binding</keyword>
<dbReference type="PANTHER" id="PTHR34353">
    <property type="entry name" value="CRISPR-ASSOCIATED ENDONUCLEASE CAS1 1"/>
    <property type="match status" value="1"/>
</dbReference>
<keyword evidence="1 10" id="KW-0540">Nuclease</keyword>
<keyword evidence="5 10" id="KW-0460">Magnesium</keyword>
<dbReference type="InterPro" id="IPR002729">
    <property type="entry name" value="CRISPR-assoc_Cas1"/>
</dbReference>
<dbReference type="Pfam" id="PF01867">
    <property type="entry name" value="Cas_Cas1"/>
    <property type="match status" value="1"/>
</dbReference>
<evidence type="ECO:0000256" key="7">
    <source>
        <dbReference type="ARBA" id="ARBA00023125"/>
    </source>
</evidence>
<evidence type="ECO:0000256" key="5">
    <source>
        <dbReference type="ARBA" id="ARBA00022842"/>
    </source>
</evidence>
<dbReference type="InterPro" id="IPR042211">
    <property type="entry name" value="CRISPR-assoc_Cas1_N"/>
</dbReference>
<dbReference type="NCBIfam" id="TIGR00287">
    <property type="entry name" value="cas1"/>
    <property type="match status" value="1"/>
</dbReference>
<dbReference type="GO" id="GO:0004519">
    <property type="term" value="F:endonuclease activity"/>
    <property type="evidence" value="ECO:0007669"/>
    <property type="project" value="UniProtKB-KW"/>
</dbReference>
<evidence type="ECO:0000256" key="2">
    <source>
        <dbReference type="ARBA" id="ARBA00022723"/>
    </source>
</evidence>
<dbReference type="InterPro" id="IPR050646">
    <property type="entry name" value="Cas1"/>
</dbReference>
<comment type="caution">
    <text evidence="11">The sequence shown here is derived from an EMBL/GenBank/DDBJ whole genome shotgun (WGS) entry which is preliminary data.</text>
</comment>
<accession>A0ABW4YYH0</accession>
<feature type="binding site" evidence="10">
    <location>
        <position position="204"/>
    </location>
    <ligand>
        <name>Mn(2+)</name>
        <dbReference type="ChEBI" id="CHEBI:29035"/>
    </ligand>
</feature>
<comment type="cofactor">
    <cofactor evidence="10">
        <name>Mg(2+)</name>
        <dbReference type="ChEBI" id="CHEBI:18420"/>
    </cofactor>
    <cofactor evidence="10">
        <name>Mn(2+)</name>
        <dbReference type="ChEBI" id="CHEBI:29035"/>
    </cofactor>
</comment>
<dbReference type="Proteomes" id="UP001597299">
    <property type="component" value="Unassembled WGS sequence"/>
</dbReference>
<dbReference type="EMBL" id="JBHUHD010000001">
    <property type="protein sequence ID" value="MFD2141397.1"/>
    <property type="molecule type" value="Genomic_DNA"/>
</dbReference>
<keyword evidence="3 10" id="KW-0255">Endonuclease</keyword>
<gene>
    <name evidence="10 11" type="primary">cas1</name>
    <name evidence="11" type="ORF">ACFSNC_13360</name>
</gene>
<organism evidence="11 12">
    <name type="scientific">Ancylobacter oerskovii</name>
    <dbReference type="NCBI Taxonomy" id="459519"/>
    <lineage>
        <taxon>Bacteria</taxon>
        <taxon>Pseudomonadati</taxon>
        <taxon>Pseudomonadota</taxon>
        <taxon>Alphaproteobacteria</taxon>
        <taxon>Hyphomicrobiales</taxon>
        <taxon>Xanthobacteraceae</taxon>
        <taxon>Ancylobacter</taxon>
    </lineage>
</organism>
<keyword evidence="8 10" id="KW-0464">Manganese</keyword>
<dbReference type="Gene3D" id="1.20.120.920">
    <property type="entry name" value="CRISPR-associated endonuclease Cas1, C-terminal domain"/>
    <property type="match status" value="1"/>
</dbReference>
<dbReference type="RefSeq" id="WP_213350103.1">
    <property type="nucleotide sequence ID" value="NZ_JAHBGB010000002.1"/>
</dbReference>
<dbReference type="NCBIfam" id="TIGR03639">
    <property type="entry name" value="cas1_NMENI"/>
    <property type="match status" value="1"/>
</dbReference>
<feature type="binding site" evidence="10">
    <location>
        <position position="219"/>
    </location>
    <ligand>
        <name>Mn(2+)</name>
        <dbReference type="ChEBI" id="CHEBI:29035"/>
    </ligand>
</feature>
<evidence type="ECO:0000256" key="8">
    <source>
        <dbReference type="ARBA" id="ARBA00023211"/>
    </source>
</evidence>
<dbReference type="PANTHER" id="PTHR34353:SF2">
    <property type="entry name" value="CRISPR-ASSOCIATED ENDONUCLEASE CAS1 1"/>
    <property type="match status" value="1"/>
</dbReference>
<evidence type="ECO:0000256" key="3">
    <source>
        <dbReference type="ARBA" id="ARBA00022759"/>
    </source>
</evidence>
<evidence type="ECO:0000256" key="9">
    <source>
        <dbReference type="ARBA" id="ARBA00038592"/>
    </source>
</evidence>
<sequence>MERVVDIASDGRHLSAHRGFLVVSEERREVGRVPLDDVAAVIVHAHGVTWSTNLAVALAERAAPLVLCGPNHAPVGVFLPLDGHHGQNARMRAQWDAGRPLTKQLWSRVVIAKLRWQSAVLQAHGKERAALDMLIRKVRSGDPDNIESQAARRYWPLLMGPDFRRDRDAADINGPMNYGYTILRSLVARSVVAAGLHPSIGIHHANRGNAFALADDLVEPFRPLVDALAVRLAAKGFDKVEPTTKRAFAGLIAIDLPGGDGVTTVTVAAQRLAQSLARAFETGDAAALQLPLPPTPIEIAGLDQLVSGSAETEETLAAVDPLA</sequence>
<protein>
    <recommendedName>
        <fullName evidence="10">CRISPR-associated endonuclease Cas1</fullName>
        <ecNumber evidence="10">3.1.-.-</ecNumber>
    </recommendedName>
</protein>
<proteinExistence type="inferred from homology"/>
<evidence type="ECO:0000256" key="10">
    <source>
        <dbReference type="HAMAP-Rule" id="MF_01470"/>
    </source>
</evidence>
<feature type="binding site" evidence="10">
    <location>
        <position position="147"/>
    </location>
    <ligand>
        <name>Mn(2+)</name>
        <dbReference type="ChEBI" id="CHEBI:29035"/>
    </ligand>
</feature>
<keyword evidence="4 10" id="KW-0378">Hydrolase</keyword>
<evidence type="ECO:0000256" key="1">
    <source>
        <dbReference type="ARBA" id="ARBA00022722"/>
    </source>
</evidence>
<comment type="subunit">
    <text evidence="9 10">Homodimer, forms a heterotetramer with a Cas2 homodimer.</text>
</comment>
<dbReference type="InterPro" id="IPR042206">
    <property type="entry name" value="CRISPR-assoc_Cas1_C"/>
</dbReference>